<dbReference type="PATRIC" id="fig|662478.6.peg.1036"/>
<reference evidence="2 3" key="1">
    <citation type="journal article" date="2014" name="PLoS Genet.">
        <title>Phylogenetically driven sequencing of extremely halophilic archaea reveals strategies for static and dynamic osmo-response.</title>
        <authorList>
            <person name="Becker E.A."/>
            <person name="Seitzer P.M."/>
            <person name="Tritt A."/>
            <person name="Larsen D."/>
            <person name="Krusor M."/>
            <person name="Yao A.I."/>
            <person name="Wu D."/>
            <person name="Madern D."/>
            <person name="Eisen J.A."/>
            <person name="Darling A.E."/>
            <person name="Facciotti M.T."/>
        </authorList>
    </citation>
    <scope>NUCLEOTIDE SEQUENCE [LARGE SCALE GENOMIC DNA]</scope>
    <source>
        <strain evidence="2 3">ATCC 35960</strain>
    </source>
</reference>
<dbReference type="EMBL" id="AOLP01000007">
    <property type="protein sequence ID" value="EMA06559.1"/>
    <property type="molecule type" value="Genomic_DNA"/>
</dbReference>
<dbReference type="RefSeq" id="WP_004968287.1">
    <property type="nucleotide sequence ID" value="NZ_AOLP01000007.1"/>
</dbReference>
<organism evidence="2 3">
    <name type="scientific">Haloferax denitrificans ATCC 35960</name>
    <dbReference type="NCBI Taxonomy" id="662478"/>
    <lineage>
        <taxon>Archaea</taxon>
        <taxon>Methanobacteriati</taxon>
        <taxon>Methanobacteriota</taxon>
        <taxon>Stenosarchaea group</taxon>
        <taxon>Halobacteria</taxon>
        <taxon>Halobacteriales</taxon>
        <taxon>Haloferacaceae</taxon>
        <taxon>Haloferax</taxon>
    </lineage>
</organism>
<evidence type="ECO:0000256" key="1">
    <source>
        <dbReference type="SAM" id="MobiDB-lite"/>
    </source>
</evidence>
<feature type="compositionally biased region" description="Basic and acidic residues" evidence="1">
    <location>
        <begin position="48"/>
        <end position="76"/>
    </location>
</feature>
<gene>
    <name evidence="2" type="ORF">C438_05592</name>
</gene>
<name>M0JEZ2_9EURY</name>
<dbReference type="Proteomes" id="UP000011553">
    <property type="component" value="Unassembled WGS sequence"/>
</dbReference>
<keyword evidence="3" id="KW-1185">Reference proteome</keyword>
<proteinExistence type="predicted"/>
<comment type="caution">
    <text evidence="2">The sequence shown here is derived from an EMBL/GenBank/DDBJ whole genome shotgun (WGS) entry which is preliminary data.</text>
</comment>
<sequence length="76" mass="8530">MSTNATPTYEPTLRTAREQSADSETTTPDHADSADSASGVARCQRQFESTRTERIHNLVDRENRSMPRMNRESASD</sequence>
<dbReference type="AlphaFoldDB" id="M0JEZ2"/>
<feature type="region of interest" description="Disordered" evidence="1">
    <location>
        <begin position="1"/>
        <end position="76"/>
    </location>
</feature>
<accession>M0JEZ2</accession>
<evidence type="ECO:0000313" key="2">
    <source>
        <dbReference type="EMBL" id="EMA06559.1"/>
    </source>
</evidence>
<protein>
    <submittedName>
        <fullName evidence="2">Uncharacterized protein</fullName>
    </submittedName>
</protein>
<evidence type="ECO:0000313" key="3">
    <source>
        <dbReference type="Proteomes" id="UP000011553"/>
    </source>
</evidence>